<accession>S5DVX0</accession>
<dbReference type="Pfam" id="PF03437">
    <property type="entry name" value="BtpA"/>
    <property type="match status" value="1"/>
</dbReference>
<dbReference type="PANTHER" id="PTHR21381:SF3">
    <property type="entry name" value="SGC REGION PROTEIN SGCQ-RELATED"/>
    <property type="match status" value="1"/>
</dbReference>
<dbReference type="InterPro" id="IPR005137">
    <property type="entry name" value="BtpA"/>
</dbReference>
<dbReference type="InterPro" id="IPR011060">
    <property type="entry name" value="RibuloseP-bd_barrel"/>
</dbReference>
<reference evidence="2" key="1">
    <citation type="journal article" date="2013" name="Sci. Rep.">
        <title>Metagenomics uncovers a new group of low GC and ultra-small marine Actinobacteria.</title>
        <authorList>
            <person name="Ghai R."/>
            <person name="Mizuno C.M."/>
            <person name="Picazo A."/>
            <person name="Camacho A."/>
            <person name="Rodriguez-Valera F."/>
        </authorList>
    </citation>
    <scope>NUCLEOTIDE SEQUENCE</scope>
</reference>
<evidence type="ECO:0000256" key="1">
    <source>
        <dbReference type="ARBA" id="ARBA00006007"/>
    </source>
</evidence>
<comment type="similarity">
    <text evidence="1">Belongs to the BtpA family.</text>
</comment>
<sequence>MQIYGVVHLKSLPGSPSNRLSIDEIIDLAQEDVNSLIYGGVDGIIVENFGDTPFVKDNISKRTLASFTTVVENLSIERDIKIGINVLRNDGISALAIAEATKSQFVRINVLNNTMFTDQGIIEGNAHEVNQFKSSLNNYIEIYADVFVKHAVPAPGSKIENHAEELIQRAGADVVIVTGDGTGHEINIEDLQKVRNIVPTGKLAIGSGVTSSNVDAYEDLADILIVGTSFKIDNDVAKKVDINRVEELVRKIK</sequence>
<protein>
    <submittedName>
        <fullName evidence="2">Putative TIM-barrel enzyme</fullName>
    </submittedName>
</protein>
<name>S5DVX0_9ACTN</name>
<dbReference type="EMBL" id="KC811123">
    <property type="protein sequence ID" value="AGQ19132.1"/>
    <property type="molecule type" value="Genomic_DNA"/>
</dbReference>
<evidence type="ECO:0000313" key="2">
    <source>
        <dbReference type="EMBL" id="AGQ19132.1"/>
    </source>
</evidence>
<dbReference type="SUPFAM" id="SSF51366">
    <property type="entry name" value="Ribulose-phoshate binding barrel"/>
    <property type="match status" value="1"/>
</dbReference>
<dbReference type="PIRSF" id="PIRSF005956">
    <property type="entry name" value="BtpA"/>
    <property type="match status" value="1"/>
</dbReference>
<dbReference type="PANTHER" id="PTHR21381">
    <property type="entry name" value="ZGC:162297"/>
    <property type="match status" value="1"/>
</dbReference>
<dbReference type="NCBIfam" id="TIGR00259">
    <property type="entry name" value="thylakoid_BtpA"/>
    <property type="match status" value="1"/>
</dbReference>
<organism evidence="2">
    <name type="scientific">Candidatus Actinomarina minuta</name>
    <dbReference type="NCBI Taxonomy" id="1389454"/>
    <lineage>
        <taxon>Bacteria</taxon>
        <taxon>Bacillati</taxon>
        <taxon>Actinomycetota</taxon>
        <taxon>Actinomycetes</taxon>
        <taxon>Candidatus Actinomarinidae</taxon>
        <taxon>Candidatus Actinomarinales</taxon>
        <taxon>Candidatus Actinomarineae</taxon>
        <taxon>Candidatus Actinomarinaceae</taxon>
        <taxon>Candidatus Actinomarina</taxon>
    </lineage>
</organism>
<dbReference type="AlphaFoldDB" id="S5DVX0"/>
<proteinExistence type="inferred from homology"/>